<evidence type="ECO:0000313" key="4">
    <source>
        <dbReference type="Proteomes" id="UP001497744"/>
    </source>
</evidence>
<evidence type="ECO:0000256" key="2">
    <source>
        <dbReference type="SAM" id="Phobius"/>
    </source>
</evidence>
<keyword evidence="2" id="KW-0812">Transmembrane</keyword>
<feature type="compositionally biased region" description="Basic and acidic residues" evidence="1">
    <location>
        <begin position="355"/>
        <end position="367"/>
    </location>
</feature>
<feature type="region of interest" description="Disordered" evidence="1">
    <location>
        <begin position="340"/>
        <end position="371"/>
    </location>
</feature>
<dbReference type="GeneID" id="94193475"/>
<keyword evidence="2" id="KW-1133">Transmembrane helix</keyword>
<comment type="caution">
    <text evidence="3">The sequence shown here is derived from an EMBL/GenBank/DDBJ whole genome shotgun (WGS) entry which is preliminary data.</text>
</comment>
<proteinExistence type="predicted"/>
<evidence type="ECO:0000313" key="3">
    <source>
        <dbReference type="EMBL" id="GIX61992.1"/>
    </source>
</evidence>
<keyword evidence="4" id="KW-1185">Reference proteome</keyword>
<keyword evidence="2" id="KW-0472">Membrane</keyword>
<accession>A0AAV4LQV7</accession>
<dbReference type="RefSeq" id="XP_067714063.1">
    <property type="nucleotide sequence ID" value="XM_067857962.1"/>
</dbReference>
<feature type="transmembrane region" description="Helical" evidence="2">
    <location>
        <begin position="1330"/>
        <end position="1354"/>
    </location>
</feature>
<dbReference type="EMBL" id="BPLF01000001">
    <property type="protein sequence ID" value="GIX61992.1"/>
    <property type="molecule type" value="Genomic_DNA"/>
</dbReference>
<sequence length="1393" mass="151485">MTTGKSLTQPPTNLKEAIDWVLRVSGRDNGDDGNEAIKILAKELIKLLDKDAAEVARGVLGVMGGTFDKVVGGLDSLKSQQTYVRSPVAFIQTFKGKTELVRDYGSAVDDGRIGELIDLLQKDVDGKGEGHVCKLADGLQEFIGWNGTTVGNDGIGKTGQYKSSYKKEATWNSLNGKDADKETCALIFLGIFPMLFYTLPFLYWICSDGTPRWKGDKLTSGSLQIFMEKMGFKTDLDDWKNGSAVASLIGNTCFPEIKTAYNAAKTEKANTEPYYATVIKHLEQSATSKPSPHLTLSRCHIIASTFFTPNPTHRVQSTSPATPSFHGYSGLSALADSPSSASVDLSFGQSVQPEGGHRLDPEGDGKDGGGSQEAIKALTEQVKELFREVKGVDHNLGAEIAQVRKAFDDGKLIGKLAEGLQQFIGYDGTSFISGNVGKITGAGIAPSNIATHRLCDAAIAFTIGVLEGCKRHSDLKNKGNQRYLESVNNALQQLYDKYGSGTAGLQEVAGSVANNLNEVKGSNVKSFLVDIGTAFQTLGSAIQSQTRPTDVAQKVGEYLQGVFNKWTTNNGHNIGQKLTNLGKKLQSPNTAYDPNNSDVKNKINDVNSTIGTINPKTGIVQPILTSGKNAFMETLKKKNYESRYQGYKTNTHNVTICAKIFLGCLPLYYQALTYIYWGCHENGGGWNAMTLGGGALRSYFDSQGLLSPHVDTNKRGAHIADSALKKFSEFQQGMSEAQSSSSYASFTKELMKKVEQNSGDEQGISSTCPLSALFYGASCYFRYQQMSTAKSAGGAPKTIREMLYFLAALQFSPQYDAFDGYVTSHFKTLTGSPSSDDSELKLQVEDSNIPSKRSSGGDDTLSATQLKEYLRASCAFSSSVLGLIQGPGASEHNSDPWLFELFCNSAFQFRYPTGASLFSKVSSYAYALQFQLIFLYSMCGNIGLKCGWQECTYGKEMNPKASHNSLQSHICQGFKCSEPSSCNHNSGQCNHNNYSDNAGCGKGSNGSPLQAFITDNLKGFCLQHPGSSNHLDNHPPGKMCHIKMGFNAESLRSIGNGAVVYSVLKPICGNFSSPLRQLCEKLGCLTKRTPRSLGDLFGFTWHLKGQLSTTLSGLKSAQWLKDLAGYTPFSNNLIQNHGQKLQTFVGTDHQAHGNSPADLTALHSSGCKEKEKTCGPYLSPLTLSNGATFGKPAPYASTYLSWMVYLTDDIETGFQELLDEFKNIDCSKTGCRGKAGGHKCDKVHPPGTHGTSDECSCDSVVHCGGVLPLLYRYGFTFGSTGDLFGEVTNGTNTKRNCKAFVKQLQSVITGKPLQDLFESIDSFLYLFRFYFLYNLSSFWSIYICLILYTFFFLLDTLHLRSHLKVTTSHTVPPLNLLTSGTPLPITKLTYIGH</sequence>
<reference evidence="3 4" key="1">
    <citation type="submission" date="2021-06" db="EMBL/GenBank/DDBJ databases">
        <title>Genome sequence of Babesia caballi.</title>
        <authorList>
            <person name="Yamagishi J."/>
            <person name="Kidaka T."/>
            <person name="Ochi A."/>
        </authorList>
    </citation>
    <scope>NUCLEOTIDE SEQUENCE [LARGE SCALE GENOMIC DNA]</scope>
    <source>
        <strain evidence="3">USDA-D6B2</strain>
    </source>
</reference>
<protein>
    <submittedName>
        <fullName evidence="3">Variant erythrocyte surface antigen-1 family protein</fullName>
    </submittedName>
</protein>
<feature type="transmembrane region" description="Helical" evidence="2">
    <location>
        <begin position="184"/>
        <end position="205"/>
    </location>
</feature>
<evidence type="ECO:0000256" key="1">
    <source>
        <dbReference type="SAM" id="MobiDB-lite"/>
    </source>
</evidence>
<name>A0AAV4LQV7_BABCB</name>
<dbReference type="Proteomes" id="UP001497744">
    <property type="component" value="Unassembled WGS sequence"/>
</dbReference>
<gene>
    <name evidence="3" type="ORF">BcabD6B2_14270</name>
</gene>
<organism evidence="3 4">
    <name type="scientific">Babesia caballi</name>
    <dbReference type="NCBI Taxonomy" id="5871"/>
    <lineage>
        <taxon>Eukaryota</taxon>
        <taxon>Sar</taxon>
        <taxon>Alveolata</taxon>
        <taxon>Apicomplexa</taxon>
        <taxon>Aconoidasida</taxon>
        <taxon>Piroplasmida</taxon>
        <taxon>Babesiidae</taxon>
        <taxon>Babesia</taxon>
    </lineage>
</organism>